<sequence length="182" mass="19590">MKALAFAAALLFATAAYAADAEPPASTPGEQQALYTMRMFMDLCLTPQADPQKVGEQAEKTGFRPLRPEAAKRFLGNAEGRAWAVQLAVGDWALTLDRQGVCTVWARKVDAKALEEVVSSWLPSRSTGFETEPGQPTTTPNGLRTVVYSVHRGPAPYASWVLSTSPVDGAFFQGAVSLRMAK</sequence>
<dbReference type="AlphaFoldDB" id="A0A4Z0CD02"/>
<dbReference type="NCBIfam" id="NF047650">
    <property type="entry name" value="lipo_NMCC_0638"/>
    <property type="match status" value="1"/>
</dbReference>
<name>A0A4Z0CD02_9BURK</name>
<dbReference type="OrthoDB" id="9095500at2"/>
<feature type="signal peptide" evidence="1">
    <location>
        <begin position="1"/>
        <end position="18"/>
    </location>
</feature>
<evidence type="ECO:0000256" key="1">
    <source>
        <dbReference type="SAM" id="SignalP"/>
    </source>
</evidence>
<keyword evidence="3" id="KW-1185">Reference proteome</keyword>
<gene>
    <name evidence="2" type="ORF">EZ216_04215</name>
</gene>
<dbReference type="RefSeq" id="WP_135248304.1">
    <property type="nucleotide sequence ID" value="NZ_SMLK01000001.1"/>
</dbReference>
<dbReference type="EMBL" id="SMLK01000001">
    <property type="protein sequence ID" value="TFZ08368.1"/>
    <property type="molecule type" value="Genomic_DNA"/>
</dbReference>
<organism evidence="2 3">
    <name type="scientific">Ramlibacter humi</name>
    <dbReference type="NCBI Taxonomy" id="2530451"/>
    <lineage>
        <taxon>Bacteria</taxon>
        <taxon>Pseudomonadati</taxon>
        <taxon>Pseudomonadota</taxon>
        <taxon>Betaproteobacteria</taxon>
        <taxon>Burkholderiales</taxon>
        <taxon>Comamonadaceae</taxon>
        <taxon>Ramlibacter</taxon>
    </lineage>
</organism>
<feature type="chain" id="PRO_5021266694" evidence="1">
    <location>
        <begin position="19"/>
        <end position="182"/>
    </location>
</feature>
<evidence type="ECO:0000313" key="3">
    <source>
        <dbReference type="Proteomes" id="UP000297839"/>
    </source>
</evidence>
<comment type="caution">
    <text evidence="2">The sequence shown here is derived from an EMBL/GenBank/DDBJ whole genome shotgun (WGS) entry which is preliminary data.</text>
</comment>
<reference evidence="2 3" key="1">
    <citation type="submission" date="2019-03" db="EMBL/GenBank/DDBJ databases">
        <title>Ramlibacter sp. 18x22-1, whole genome shotgun sequence.</title>
        <authorList>
            <person name="Zhang X."/>
            <person name="Feng G."/>
            <person name="Zhu H."/>
        </authorList>
    </citation>
    <scope>NUCLEOTIDE SEQUENCE [LARGE SCALE GENOMIC DNA]</scope>
    <source>
        <strain evidence="2 3">18x22-1</strain>
    </source>
</reference>
<keyword evidence="1" id="KW-0732">Signal</keyword>
<evidence type="ECO:0000313" key="2">
    <source>
        <dbReference type="EMBL" id="TFZ08368.1"/>
    </source>
</evidence>
<dbReference type="Proteomes" id="UP000297839">
    <property type="component" value="Unassembled WGS sequence"/>
</dbReference>
<proteinExistence type="predicted"/>
<protein>
    <submittedName>
        <fullName evidence="2">Uncharacterized protein</fullName>
    </submittedName>
</protein>
<accession>A0A4Z0CD02</accession>